<feature type="region of interest" description="Disordered" evidence="1">
    <location>
        <begin position="19"/>
        <end position="140"/>
    </location>
</feature>
<dbReference type="EMBL" id="WOXT01000001">
    <property type="protein sequence ID" value="MUV12807.1"/>
    <property type="molecule type" value="Genomic_DNA"/>
</dbReference>
<keyword evidence="3" id="KW-1185">Reference proteome</keyword>
<dbReference type="AlphaFoldDB" id="A0A7C9MKB0"/>
<evidence type="ECO:0000313" key="3">
    <source>
        <dbReference type="Proteomes" id="UP000479692"/>
    </source>
</evidence>
<feature type="compositionally biased region" description="Pro residues" evidence="1">
    <location>
        <begin position="309"/>
        <end position="329"/>
    </location>
</feature>
<sequence length="505" mass="53511">MFVLCPHCQFLVTLDPRSGRAPEVCPSCGKPLDAQSQETVESTDVPVEATPEPEAPVAPPEPTPEPTPEPPPAEPDAEPAPQPAQLNADAVIALMAQKPPRKARAEKPVEKPAKRKREPAPKPAPVVKPPAPPKVERPAGPPMSVRIAAWWASVKPKAKPKVEKPVADKKPAADETKKRATVRPVSSLRERAAKRAEDARVAPAVQVEAPVVETQVVVSPVVDAPVVETPVVETPVVETPVVATPIEPARVETAPIEFIPLALTPVEAALAVEALRTSTPPAVEPAPAPESEPDLVAAPPIAVEDTPPSREPALPPVAPQPPTLSPAPKPRVATAAPSFARTRAGLRGAMPTRWQSFATIGALSVLLVLQLLLAQRDALAQTARWRPTMSALCAVVRCTLPAWRDPEAFTMLSRDVRPHPSAAGTLQIDANFRNDARWAQAWPRLVVSLSDIDGRVLGTRAFTAREYLGDAAATQATLAPGQTAAISLSVVEPAPGVVAFSFEFR</sequence>
<proteinExistence type="predicted"/>
<feature type="region of interest" description="Disordered" evidence="1">
    <location>
        <begin position="302"/>
        <end position="331"/>
    </location>
</feature>
<organism evidence="2 3">
    <name type="scientific">Noviluteimonas gilva</name>
    <dbReference type="NCBI Taxonomy" id="2682097"/>
    <lineage>
        <taxon>Bacteria</taxon>
        <taxon>Pseudomonadati</taxon>
        <taxon>Pseudomonadota</taxon>
        <taxon>Gammaproteobacteria</taxon>
        <taxon>Lysobacterales</taxon>
        <taxon>Lysobacteraceae</taxon>
        <taxon>Noviluteimonas</taxon>
    </lineage>
</organism>
<evidence type="ECO:0000313" key="2">
    <source>
        <dbReference type="EMBL" id="MUV12807.1"/>
    </source>
</evidence>
<feature type="compositionally biased region" description="Basic and acidic residues" evidence="1">
    <location>
        <begin position="103"/>
        <end position="112"/>
    </location>
</feature>
<reference evidence="2 3" key="1">
    <citation type="submission" date="2019-12" db="EMBL/GenBank/DDBJ databases">
        <authorList>
            <person name="Xu J."/>
        </authorList>
    </citation>
    <scope>NUCLEOTIDE SEQUENCE [LARGE SCALE GENOMIC DNA]</scope>
    <source>
        <strain evidence="2 3">HX-5-24</strain>
    </source>
</reference>
<name>A0A7C9MKB0_9GAMM</name>
<gene>
    <name evidence="2" type="ORF">GN331_01140</name>
</gene>
<accession>A0A7C9MKB0</accession>
<dbReference type="Proteomes" id="UP000479692">
    <property type="component" value="Unassembled WGS sequence"/>
</dbReference>
<evidence type="ECO:0000256" key="1">
    <source>
        <dbReference type="SAM" id="MobiDB-lite"/>
    </source>
</evidence>
<feature type="compositionally biased region" description="Pro residues" evidence="1">
    <location>
        <begin position="121"/>
        <end position="133"/>
    </location>
</feature>
<feature type="compositionally biased region" description="Pro residues" evidence="1">
    <location>
        <begin position="53"/>
        <end position="82"/>
    </location>
</feature>
<protein>
    <submittedName>
        <fullName evidence="2">DUF3426 domain-containing protein</fullName>
    </submittedName>
</protein>
<comment type="caution">
    <text evidence="2">The sequence shown here is derived from an EMBL/GenBank/DDBJ whole genome shotgun (WGS) entry which is preliminary data.</text>
</comment>
<dbReference type="Pfam" id="PF11906">
    <property type="entry name" value="DUF3426"/>
    <property type="match status" value="1"/>
</dbReference>
<feature type="compositionally biased region" description="Basic and acidic residues" evidence="1">
    <location>
        <begin position="160"/>
        <end position="178"/>
    </location>
</feature>
<dbReference type="RefSeq" id="WP_156639557.1">
    <property type="nucleotide sequence ID" value="NZ_WOXT01000001.1"/>
</dbReference>
<dbReference type="InterPro" id="IPR021834">
    <property type="entry name" value="DUF3426"/>
</dbReference>
<feature type="region of interest" description="Disordered" evidence="1">
    <location>
        <begin position="156"/>
        <end position="187"/>
    </location>
</feature>